<dbReference type="STRING" id="47866.GA0074694_4577"/>
<dbReference type="EMBL" id="FMHU01000002">
    <property type="protein sequence ID" value="SCL26632.1"/>
    <property type="molecule type" value="Genomic_DNA"/>
</dbReference>
<sequence length="67" mass="7098">MTWPALSPAQLRNRLVLTARRILRDHRPGPDGRCPVCRIPDCPPATAARDHLATGESSDPGNGATGG</sequence>
<dbReference type="AlphaFoldDB" id="A0A1C6SBH4"/>
<evidence type="ECO:0000256" key="1">
    <source>
        <dbReference type="SAM" id="MobiDB-lite"/>
    </source>
</evidence>
<protein>
    <submittedName>
        <fullName evidence="2">Uncharacterized protein</fullName>
    </submittedName>
</protein>
<keyword evidence="3" id="KW-1185">Reference proteome</keyword>
<feature type="region of interest" description="Disordered" evidence="1">
    <location>
        <begin position="47"/>
        <end position="67"/>
    </location>
</feature>
<dbReference type="Proteomes" id="UP000198906">
    <property type="component" value="Unassembled WGS sequence"/>
</dbReference>
<proteinExistence type="predicted"/>
<accession>A0A1C6SBH4</accession>
<evidence type="ECO:0000313" key="3">
    <source>
        <dbReference type="Proteomes" id="UP000198906"/>
    </source>
</evidence>
<name>A0A1C6SBH4_9ACTN</name>
<dbReference type="RefSeq" id="WP_091461500.1">
    <property type="nucleotide sequence ID" value="NZ_FMHU01000002.1"/>
</dbReference>
<gene>
    <name evidence="2" type="ORF">GA0074694_4577</name>
</gene>
<evidence type="ECO:0000313" key="2">
    <source>
        <dbReference type="EMBL" id="SCL26632.1"/>
    </source>
</evidence>
<reference evidence="3" key="1">
    <citation type="submission" date="2016-06" db="EMBL/GenBank/DDBJ databases">
        <authorList>
            <person name="Varghese N."/>
        </authorList>
    </citation>
    <scope>NUCLEOTIDE SEQUENCE [LARGE SCALE GENOMIC DNA]</scope>
    <source>
        <strain evidence="3">DSM 46123</strain>
    </source>
</reference>
<organism evidence="2 3">
    <name type="scientific">Micromonospora inyonensis</name>
    <dbReference type="NCBI Taxonomy" id="47866"/>
    <lineage>
        <taxon>Bacteria</taxon>
        <taxon>Bacillati</taxon>
        <taxon>Actinomycetota</taxon>
        <taxon>Actinomycetes</taxon>
        <taxon>Micromonosporales</taxon>
        <taxon>Micromonosporaceae</taxon>
        <taxon>Micromonospora</taxon>
    </lineage>
</organism>